<dbReference type="Pfam" id="PF03552">
    <property type="entry name" value="Cellulose_synt"/>
    <property type="match status" value="1"/>
</dbReference>
<keyword evidence="2" id="KW-0328">Glycosyltransferase</keyword>
<reference evidence="9 10" key="1">
    <citation type="journal article" date="2018" name="Front. Plant Sci.">
        <title>Red Clover (Trifolium pratense) and Zigzag Clover (T. medium) - A Picture of Genomic Similarities and Differences.</title>
        <authorList>
            <person name="Dluhosova J."/>
            <person name="Istvanek J."/>
            <person name="Nedelnik J."/>
            <person name="Repkova J."/>
        </authorList>
    </citation>
    <scope>NUCLEOTIDE SEQUENCE [LARGE SCALE GENOMIC DNA]</scope>
    <source>
        <strain evidence="10">cv. 10/8</strain>
        <tissue evidence="9">Leaf</tissue>
    </source>
</reference>
<evidence type="ECO:0000256" key="6">
    <source>
        <dbReference type="ARBA" id="ARBA00023136"/>
    </source>
</evidence>
<keyword evidence="7" id="KW-0961">Cell wall biogenesis/degradation</keyword>
<proteinExistence type="predicted"/>
<evidence type="ECO:0000313" key="10">
    <source>
        <dbReference type="Proteomes" id="UP000265520"/>
    </source>
</evidence>
<dbReference type="EMBL" id="LXQA010065025">
    <property type="protein sequence ID" value="MCI07335.1"/>
    <property type="molecule type" value="Genomic_DNA"/>
</dbReference>
<dbReference type="GO" id="GO:0071555">
    <property type="term" value="P:cell wall organization"/>
    <property type="evidence" value="ECO:0007669"/>
    <property type="project" value="UniProtKB-KW"/>
</dbReference>
<evidence type="ECO:0000256" key="5">
    <source>
        <dbReference type="ARBA" id="ARBA00022989"/>
    </source>
</evidence>
<organism evidence="9 10">
    <name type="scientific">Trifolium medium</name>
    <dbReference type="NCBI Taxonomy" id="97028"/>
    <lineage>
        <taxon>Eukaryota</taxon>
        <taxon>Viridiplantae</taxon>
        <taxon>Streptophyta</taxon>
        <taxon>Embryophyta</taxon>
        <taxon>Tracheophyta</taxon>
        <taxon>Spermatophyta</taxon>
        <taxon>Magnoliopsida</taxon>
        <taxon>eudicotyledons</taxon>
        <taxon>Gunneridae</taxon>
        <taxon>Pentapetalae</taxon>
        <taxon>rosids</taxon>
        <taxon>fabids</taxon>
        <taxon>Fabales</taxon>
        <taxon>Fabaceae</taxon>
        <taxon>Papilionoideae</taxon>
        <taxon>50 kb inversion clade</taxon>
        <taxon>NPAAA clade</taxon>
        <taxon>Hologalegina</taxon>
        <taxon>IRL clade</taxon>
        <taxon>Trifolieae</taxon>
        <taxon>Trifolium</taxon>
    </lineage>
</organism>
<evidence type="ECO:0000256" key="3">
    <source>
        <dbReference type="ARBA" id="ARBA00022679"/>
    </source>
</evidence>
<dbReference type="PANTHER" id="PTHR13301">
    <property type="entry name" value="X-BOX TRANSCRIPTION FACTOR-RELATED"/>
    <property type="match status" value="1"/>
</dbReference>
<evidence type="ECO:0000256" key="8">
    <source>
        <dbReference type="PIRSR" id="PIRSR605150-2"/>
    </source>
</evidence>
<sequence length="133" mass="15295">KREYEEFKVRINGLPDSIRRRADAYNAREEIKAMKQWREAGNDVELMESLKISKATWMADGTHWPGTWTTPAPEHSRGDHSSIIQVMLKPPSDEPLTGAESESNAMDLTEVDIRLPMLVYVSREKRPGYDHNK</sequence>
<keyword evidence="5" id="KW-1133">Transmembrane helix</keyword>
<dbReference type="GO" id="GO:0030244">
    <property type="term" value="P:cellulose biosynthetic process"/>
    <property type="evidence" value="ECO:0007669"/>
    <property type="project" value="InterPro"/>
</dbReference>
<comment type="subcellular location">
    <subcellularLocation>
        <location evidence="1">Endomembrane system</location>
    </subcellularLocation>
</comment>
<keyword evidence="4" id="KW-0812">Transmembrane</keyword>
<accession>A0A392P8U8</accession>
<dbReference type="AlphaFoldDB" id="A0A392P8U8"/>
<evidence type="ECO:0000256" key="2">
    <source>
        <dbReference type="ARBA" id="ARBA00022676"/>
    </source>
</evidence>
<feature type="binding site" evidence="8">
    <location>
        <position position="133"/>
    </location>
    <ligand>
        <name>UDP-alpha-D-glucose</name>
        <dbReference type="ChEBI" id="CHEBI:58885"/>
    </ligand>
</feature>
<keyword evidence="6" id="KW-0472">Membrane</keyword>
<evidence type="ECO:0000256" key="4">
    <source>
        <dbReference type="ARBA" id="ARBA00022692"/>
    </source>
</evidence>
<dbReference type="InterPro" id="IPR005150">
    <property type="entry name" value="Cellulose_synth"/>
</dbReference>
<evidence type="ECO:0000256" key="7">
    <source>
        <dbReference type="ARBA" id="ARBA00023316"/>
    </source>
</evidence>
<comment type="caution">
    <text evidence="9">The sequence shown here is derived from an EMBL/GenBank/DDBJ whole genome shotgun (WGS) entry which is preliminary data.</text>
</comment>
<feature type="non-terminal residue" evidence="9">
    <location>
        <position position="1"/>
    </location>
</feature>
<protein>
    <submittedName>
        <fullName evidence="9">Cellulose synthase-like protein D3</fullName>
    </submittedName>
</protein>
<keyword evidence="3" id="KW-0808">Transferase</keyword>
<dbReference type="GO" id="GO:0012505">
    <property type="term" value="C:endomembrane system"/>
    <property type="evidence" value="ECO:0007669"/>
    <property type="project" value="UniProtKB-SubCell"/>
</dbReference>
<name>A0A392P8U8_9FABA</name>
<feature type="non-terminal residue" evidence="9">
    <location>
        <position position="133"/>
    </location>
</feature>
<evidence type="ECO:0000256" key="1">
    <source>
        <dbReference type="ARBA" id="ARBA00004308"/>
    </source>
</evidence>
<keyword evidence="10" id="KW-1185">Reference proteome</keyword>
<dbReference type="GO" id="GO:0016020">
    <property type="term" value="C:membrane"/>
    <property type="evidence" value="ECO:0007669"/>
    <property type="project" value="InterPro"/>
</dbReference>
<dbReference type="GO" id="GO:0016760">
    <property type="term" value="F:cellulose synthase (UDP-forming) activity"/>
    <property type="evidence" value="ECO:0007669"/>
    <property type="project" value="InterPro"/>
</dbReference>
<evidence type="ECO:0000313" key="9">
    <source>
        <dbReference type="EMBL" id="MCI07335.1"/>
    </source>
</evidence>
<dbReference type="Proteomes" id="UP000265520">
    <property type="component" value="Unassembled WGS sequence"/>
</dbReference>